<feature type="coiled-coil region" evidence="1">
    <location>
        <begin position="18"/>
        <end position="45"/>
    </location>
</feature>
<dbReference type="EMBL" id="UHDO01000001">
    <property type="protein sequence ID" value="SUM45178.1"/>
    <property type="molecule type" value="Genomic_DNA"/>
</dbReference>
<evidence type="ECO:0000313" key="3">
    <source>
        <dbReference type="EMBL" id="TGE17991.1"/>
    </source>
</evidence>
<dbReference type="Proteomes" id="UP000254047">
    <property type="component" value="Unassembled WGS sequence"/>
</dbReference>
<dbReference type="AlphaFoldDB" id="A0A380G4I3"/>
<reference evidence="2 4" key="1">
    <citation type="submission" date="2018-06" db="EMBL/GenBank/DDBJ databases">
        <authorList>
            <consortium name="Pathogen Informatics"/>
            <person name="Doyle S."/>
        </authorList>
    </citation>
    <scope>NUCLEOTIDE SEQUENCE [LARGE SCALE GENOMIC DNA]</scope>
    <source>
        <strain evidence="2 4">NCTC13830</strain>
    </source>
</reference>
<dbReference type="Proteomes" id="UP000297598">
    <property type="component" value="Unassembled WGS sequence"/>
</dbReference>
<organism evidence="2 4">
    <name type="scientific">Staphylococcus petrasii</name>
    <dbReference type="NCBI Taxonomy" id="1276936"/>
    <lineage>
        <taxon>Bacteria</taxon>
        <taxon>Bacillati</taxon>
        <taxon>Bacillota</taxon>
        <taxon>Bacilli</taxon>
        <taxon>Bacillales</taxon>
        <taxon>Staphylococcaceae</taxon>
        <taxon>Staphylococcus</taxon>
    </lineage>
</organism>
<sequence length="179" mass="21269">MPAHADEHYKEFEPSGISRDELMELDELKELVEKFKNNSDDQQLNERIDDEFSKWKMYVKDQYKPEEATDKERLSNIADKVHGDIKSGFEYNDGEKVYDFLEASYQRGKEDLVYGRTLILFSEEKALHRAMTFFDSKEENHKLVLFINSKNIEISKEIMSDEYVRGLEIERDYLDALFK</sequence>
<reference evidence="3 5" key="2">
    <citation type="submission" date="2019-04" db="EMBL/GenBank/DDBJ databases">
        <title>Genomic characterization of Staphylococcus petrasii strains.</title>
        <authorList>
            <person name="Vrbovska V."/>
            <person name="Kovarovic V."/>
            <person name="Maslanova I."/>
            <person name="Indrakova A."/>
            <person name="Petras P."/>
            <person name="Sedo O."/>
            <person name="Svec P."/>
            <person name="Fisarova L."/>
            <person name="Sedlacek I."/>
            <person name="Doskar J."/>
            <person name="Pantucek R."/>
        </authorList>
    </citation>
    <scope>NUCLEOTIDE SEQUENCE [LARGE SCALE GENOMIC DNA]</scope>
    <source>
        <strain evidence="3 5">P5404</strain>
    </source>
</reference>
<protein>
    <submittedName>
        <fullName evidence="2">Uncharacterized protein</fullName>
    </submittedName>
</protein>
<dbReference type="OrthoDB" id="2403907at2"/>
<evidence type="ECO:0000313" key="4">
    <source>
        <dbReference type="Proteomes" id="UP000254047"/>
    </source>
</evidence>
<evidence type="ECO:0000313" key="5">
    <source>
        <dbReference type="Proteomes" id="UP000297598"/>
    </source>
</evidence>
<gene>
    <name evidence="3" type="ORF">BJR09_05590</name>
    <name evidence="2" type="ORF">NCTC13830_02597</name>
</gene>
<evidence type="ECO:0000313" key="2">
    <source>
        <dbReference type="EMBL" id="SUM45178.1"/>
    </source>
</evidence>
<accession>A0A380G4I3</accession>
<keyword evidence="1" id="KW-0175">Coiled coil</keyword>
<evidence type="ECO:0000256" key="1">
    <source>
        <dbReference type="SAM" id="Coils"/>
    </source>
</evidence>
<name>A0A380G4I3_9STAP</name>
<proteinExistence type="predicted"/>
<keyword evidence="5" id="KW-1185">Reference proteome</keyword>
<dbReference type="EMBL" id="SRLS01000006">
    <property type="protein sequence ID" value="TGE17991.1"/>
    <property type="molecule type" value="Genomic_DNA"/>
</dbReference>
<dbReference type="RefSeq" id="WP_103297751.1">
    <property type="nucleotide sequence ID" value="NZ_PPQT01000031.1"/>
</dbReference>